<evidence type="ECO:0000256" key="7">
    <source>
        <dbReference type="ARBA" id="ARBA00022989"/>
    </source>
</evidence>
<dbReference type="InterPro" id="IPR036640">
    <property type="entry name" value="ABC1_TM_sf"/>
</dbReference>
<dbReference type="GO" id="GO:0005524">
    <property type="term" value="F:ATP binding"/>
    <property type="evidence" value="ECO:0007669"/>
    <property type="project" value="UniProtKB-KW"/>
</dbReference>
<dbReference type="GO" id="GO:0005886">
    <property type="term" value="C:plasma membrane"/>
    <property type="evidence" value="ECO:0007669"/>
    <property type="project" value="UniProtKB-SubCell"/>
</dbReference>
<name>A0A7W8AEK5_9ACTN</name>
<dbReference type="FunFam" id="3.40.50.300:FF:000299">
    <property type="entry name" value="ABC transporter ATP-binding protein/permease"/>
    <property type="match status" value="1"/>
</dbReference>
<dbReference type="SUPFAM" id="SSF52540">
    <property type="entry name" value="P-loop containing nucleoside triphosphate hydrolases"/>
    <property type="match status" value="1"/>
</dbReference>
<dbReference type="RefSeq" id="WP_246510814.1">
    <property type="nucleotide sequence ID" value="NZ_JACHIN010000025.1"/>
</dbReference>
<feature type="transmembrane region" description="Helical" evidence="10">
    <location>
        <begin position="242"/>
        <end position="265"/>
    </location>
</feature>
<reference evidence="13 14" key="1">
    <citation type="submission" date="2020-08" db="EMBL/GenBank/DDBJ databases">
        <title>Genomic Encyclopedia of Type Strains, Phase IV (KMG-IV): sequencing the most valuable type-strain genomes for metagenomic binning, comparative biology and taxonomic classification.</title>
        <authorList>
            <person name="Goeker M."/>
        </authorList>
    </citation>
    <scope>NUCLEOTIDE SEQUENCE [LARGE SCALE GENOMIC DNA]</scope>
    <source>
        <strain evidence="13 14">DSM 45385</strain>
    </source>
</reference>
<keyword evidence="14" id="KW-1185">Reference proteome</keyword>
<dbReference type="InterPro" id="IPR003593">
    <property type="entry name" value="AAA+_ATPase"/>
</dbReference>
<dbReference type="AlphaFoldDB" id="A0A7W8AEK5"/>
<gene>
    <name evidence="13" type="ORF">HNR40_010201</name>
</gene>
<protein>
    <submittedName>
        <fullName evidence="13">ATP-binding cassette subfamily B protein</fullName>
    </submittedName>
</protein>
<dbReference type="PROSITE" id="PS50929">
    <property type="entry name" value="ABC_TM1F"/>
    <property type="match status" value="1"/>
</dbReference>
<keyword evidence="4 10" id="KW-0812">Transmembrane</keyword>
<feature type="transmembrane region" description="Helical" evidence="10">
    <location>
        <begin position="162"/>
        <end position="180"/>
    </location>
</feature>
<keyword evidence="6 13" id="KW-0067">ATP-binding</keyword>
<dbReference type="InterPro" id="IPR003439">
    <property type="entry name" value="ABC_transporter-like_ATP-bd"/>
</dbReference>
<dbReference type="Pfam" id="PF00005">
    <property type="entry name" value="ABC_tran"/>
    <property type="match status" value="1"/>
</dbReference>
<dbReference type="Gene3D" id="3.40.50.300">
    <property type="entry name" value="P-loop containing nucleotide triphosphate hydrolases"/>
    <property type="match status" value="1"/>
</dbReference>
<dbReference type="InterPro" id="IPR027417">
    <property type="entry name" value="P-loop_NTPase"/>
</dbReference>
<evidence type="ECO:0000256" key="3">
    <source>
        <dbReference type="ARBA" id="ARBA00022475"/>
    </source>
</evidence>
<dbReference type="Gene3D" id="1.20.1560.10">
    <property type="entry name" value="ABC transporter type 1, transmembrane domain"/>
    <property type="match status" value="1"/>
</dbReference>
<evidence type="ECO:0000256" key="8">
    <source>
        <dbReference type="ARBA" id="ARBA00023136"/>
    </source>
</evidence>
<evidence type="ECO:0000259" key="11">
    <source>
        <dbReference type="PROSITE" id="PS50893"/>
    </source>
</evidence>
<evidence type="ECO:0000256" key="1">
    <source>
        <dbReference type="ARBA" id="ARBA00004651"/>
    </source>
</evidence>
<comment type="caution">
    <text evidence="13">The sequence shown here is derived from an EMBL/GenBank/DDBJ whole genome shotgun (WGS) entry which is preliminary data.</text>
</comment>
<evidence type="ECO:0000256" key="9">
    <source>
        <dbReference type="ARBA" id="ARBA00061644"/>
    </source>
</evidence>
<feature type="transmembrane region" description="Helical" evidence="10">
    <location>
        <begin position="20"/>
        <end position="44"/>
    </location>
</feature>
<dbReference type="SUPFAM" id="SSF90123">
    <property type="entry name" value="ABC transporter transmembrane region"/>
    <property type="match status" value="1"/>
</dbReference>
<dbReference type="EMBL" id="JACHIN010000025">
    <property type="protein sequence ID" value="MBB5084690.1"/>
    <property type="molecule type" value="Genomic_DNA"/>
</dbReference>
<dbReference type="Proteomes" id="UP000568380">
    <property type="component" value="Unassembled WGS sequence"/>
</dbReference>
<feature type="domain" description="ABC transporter" evidence="11">
    <location>
        <begin position="338"/>
        <end position="567"/>
    </location>
</feature>
<feature type="transmembrane region" description="Helical" evidence="10">
    <location>
        <begin position="271"/>
        <end position="291"/>
    </location>
</feature>
<feature type="domain" description="ABC transmembrane type-1" evidence="12">
    <location>
        <begin position="21"/>
        <end position="303"/>
    </location>
</feature>
<dbReference type="InterPro" id="IPR039421">
    <property type="entry name" value="Type_1_exporter"/>
</dbReference>
<dbReference type="InterPro" id="IPR011527">
    <property type="entry name" value="ABC1_TM_dom"/>
</dbReference>
<evidence type="ECO:0000259" key="12">
    <source>
        <dbReference type="PROSITE" id="PS50929"/>
    </source>
</evidence>
<comment type="subcellular location">
    <subcellularLocation>
        <location evidence="1">Cell membrane</location>
        <topology evidence="1">Multi-pass membrane protein</topology>
    </subcellularLocation>
</comment>
<comment type="similarity">
    <text evidence="9">Belongs to the ABC transporter superfamily. Lipid exporter (TC 3.A.1.106) family.</text>
</comment>
<keyword evidence="2" id="KW-0813">Transport</keyword>
<accession>A0A7W8AEK5</accession>
<dbReference type="PROSITE" id="PS00211">
    <property type="entry name" value="ABC_TRANSPORTER_1"/>
    <property type="match status" value="1"/>
</dbReference>
<dbReference type="SMART" id="SM00382">
    <property type="entry name" value="AAA"/>
    <property type="match status" value="1"/>
</dbReference>
<dbReference type="PROSITE" id="PS50893">
    <property type="entry name" value="ABC_TRANSPORTER_2"/>
    <property type="match status" value="1"/>
</dbReference>
<evidence type="ECO:0000256" key="2">
    <source>
        <dbReference type="ARBA" id="ARBA00022448"/>
    </source>
</evidence>
<evidence type="ECO:0000256" key="5">
    <source>
        <dbReference type="ARBA" id="ARBA00022741"/>
    </source>
</evidence>
<evidence type="ECO:0000256" key="6">
    <source>
        <dbReference type="ARBA" id="ARBA00022840"/>
    </source>
</evidence>
<organism evidence="13 14">
    <name type="scientific">Nonomuraea endophytica</name>
    <dbReference type="NCBI Taxonomy" id="714136"/>
    <lineage>
        <taxon>Bacteria</taxon>
        <taxon>Bacillati</taxon>
        <taxon>Actinomycetota</taxon>
        <taxon>Actinomycetes</taxon>
        <taxon>Streptosporangiales</taxon>
        <taxon>Streptosporangiaceae</taxon>
        <taxon>Nonomuraea</taxon>
    </lineage>
</organism>
<dbReference type="PANTHER" id="PTHR43394">
    <property type="entry name" value="ATP-DEPENDENT PERMEASE MDL1, MITOCHONDRIAL"/>
    <property type="match status" value="1"/>
</dbReference>
<evidence type="ECO:0000256" key="4">
    <source>
        <dbReference type="ARBA" id="ARBA00022692"/>
    </source>
</evidence>
<evidence type="ECO:0000256" key="10">
    <source>
        <dbReference type="SAM" id="Phobius"/>
    </source>
</evidence>
<dbReference type="GO" id="GO:0016887">
    <property type="term" value="F:ATP hydrolysis activity"/>
    <property type="evidence" value="ECO:0007669"/>
    <property type="project" value="InterPro"/>
</dbReference>
<dbReference type="GO" id="GO:0015421">
    <property type="term" value="F:ABC-type oligopeptide transporter activity"/>
    <property type="evidence" value="ECO:0007669"/>
    <property type="project" value="TreeGrafter"/>
</dbReference>
<evidence type="ECO:0000313" key="13">
    <source>
        <dbReference type="EMBL" id="MBB5084690.1"/>
    </source>
</evidence>
<dbReference type="InterPro" id="IPR017871">
    <property type="entry name" value="ABC_transporter-like_CS"/>
</dbReference>
<dbReference type="PANTHER" id="PTHR43394:SF1">
    <property type="entry name" value="ATP-BINDING CASSETTE SUB-FAMILY B MEMBER 10, MITOCHONDRIAL"/>
    <property type="match status" value="1"/>
</dbReference>
<evidence type="ECO:0000313" key="14">
    <source>
        <dbReference type="Proteomes" id="UP000568380"/>
    </source>
</evidence>
<feature type="transmembrane region" description="Helical" evidence="10">
    <location>
        <begin position="64"/>
        <end position="86"/>
    </location>
</feature>
<sequence length="569" mass="61731">MIRKTFAEFWPDTRGVRRLFVIGGVLAIVAALCEVAAIGLFAVITDEVLARQDLGAFWTPALSWLGLAVVAGLAAFGGAYITALAAERFLLKLRDRVFAHVQTLTPDFFNNRRLGDLMARLTDDIEAIETLVGSGLVKAFTTVISVIVFSTAAFIVRWDLALITFALIPGFIIISKLFAAKFRGAAARERQSNGMMNSVIEESLSNQTLVQAHNRQEAEAGHLHRQGETWLRANMSQAWLSGLYGPAVQVLETICMIVILGFGAWEITAGRLTIGGLLAFAAYLAFLYPAVQNLGELALNVSEAAAGSDRVMEVLKARPGVTDSPAARPLAGPVPGRITFEQVGFTYPNRTRPTLAGLTFTVEPGQTIVCTGPSGAGKSTLAKLLLRFYEPTTGRILLDGTDIRDITSASLRDHITILQQENLLFSGTARDNIAYGKPGASFEEVVAAAKLADAHDFINRLPDKYDTPLGQRGRLLSGGQLQRIAIARALLRNAPVLVLDEPMTGLDAATAARVLEPMRRLMEGRTTILITHDLRHVPPDAAMIVLEPVRRSNRIRLKHMPPALSRLGR</sequence>
<proteinExistence type="inferred from homology"/>
<keyword evidence="3" id="KW-1003">Cell membrane</keyword>
<feature type="transmembrane region" description="Helical" evidence="10">
    <location>
        <begin position="136"/>
        <end position="156"/>
    </location>
</feature>
<dbReference type="Pfam" id="PF00664">
    <property type="entry name" value="ABC_membrane"/>
    <property type="match status" value="1"/>
</dbReference>
<keyword evidence="8 10" id="KW-0472">Membrane</keyword>
<keyword evidence="5" id="KW-0547">Nucleotide-binding</keyword>
<dbReference type="CDD" id="cd18564">
    <property type="entry name" value="ABC_6TM_exporter_like"/>
    <property type="match status" value="1"/>
</dbReference>
<keyword evidence="7 10" id="KW-1133">Transmembrane helix</keyword>